<dbReference type="EMBL" id="DS989825">
    <property type="protein sequence ID" value="EFR02199.1"/>
    <property type="molecule type" value="Genomic_DNA"/>
</dbReference>
<evidence type="ECO:0000313" key="2">
    <source>
        <dbReference type="Proteomes" id="UP000002669"/>
    </source>
</evidence>
<reference evidence="2" key="1">
    <citation type="journal article" date="2012" name="MBio">
        <title>Comparative genome analysis of Trichophyton rubrum and related dermatophytes reveals candidate genes involved in infection.</title>
        <authorList>
            <person name="Martinez D.A."/>
            <person name="Oliver B.G."/>
            <person name="Graeser Y."/>
            <person name="Goldberg J.M."/>
            <person name="Li W."/>
            <person name="Martinez-Rossi N.M."/>
            <person name="Monod M."/>
            <person name="Shelest E."/>
            <person name="Barton R.C."/>
            <person name="Birch E."/>
            <person name="Brakhage A.A."/>
            <person name="Chen Z."/>
            <person name="Gurr S.J."/>
            <person name="Heiman D."/>
            <person name="Heitman J."/>
            <person name="Kosti I."/>
            <person name="Rossi A."/>
            <person name="Saif S."/>
            <person name="Samalova M."/>
            <person name="Saunders C.W."/>
            <person name="Shea T."/>
            <person name="Summerbell R.C."/>
            <person name="Xu J."/>
            <person name="Young S."/>
            <person name="Zeng Q."/>
            <person name="Birren B.W."/>
            <person name="Cuomo C.A."/>
            <person name="White T.C."/>
        </authorList>
    </citation>
    <scope>NUCLEOTIDE SEQUENCE [LARGE SCALE GENOMIC DNA]</scope>
    <source>
        <strain evidence="2">ATCC MYA-4604 / CBS 118893</strain>
    </source>
</reference>
<evidence type="ECO:0000313" key="1">
    <source>
        <dbReference type="EMBL" id="EFR02199.1"/>
    </source>
</evidence>
<keyword evidence="2" id="KW-1185">Reference proteome</keyword>
<dbReference type="HOGENOM" id="CLU_1408413_0_0_1"/>
<accession>E4UV72</accession>
<organism evidence="2">
    <name type="scientific">Arthroderma gypseum (strain ATCC MYA-4604 / CBS 118893)</name>
    <name type="common">Microsporum gypseum</name>
    <dbReference type="NCBI Taxonomy" id="535722"/>
    <lineage>
        <taxon>Eukaryota</taxon>
        <taxon>Fungi</taxon>
        <taxon>Dikarya</taxon>
        <taxon>Ascomycota</taxon>
        <taxon>Pezizomycotina</taxon>
        <taxon>Eurotiomycetes</taxon>
        <taxon>Eurotiomycetidae</taxon>
        <taxon>Onygenales</taxon>
        <taxon>Arthrodermataceae</taxon>
        <taxon>Nannizzia</taxon>
    </lineage>
</organism>
<dbReference type="GeneID" id="10027883"/>
<dbReference type="AlphaFoldDB" id="E4UV72"/>
<name>E4UV72_ARTGP</name>
<proteinExistence type="predicted"/>
<dbReference type="InParanoid" id="E4UV72"/>
<dbReference type="VEuPathDB" id="FungiDB:MGYG_05202"/>
<sequence length="193" mass="22430">MNDRFTPLTFKPRMKEKTNPQWLTDGMRTPNTRWQCNTDGKTHTHKKKFWTKIGGFLDFPWREVEAMHFELGKEDLSSRANEASRNPTTSDRIMDVAKEIEYLRSIFYYDMDEPHEPLTYPRLLDALGGISICTTALIKQIETSPGPWSPRVIGLMEEMVLDLWILVSDELANVDWNPIWGRGETCILHIGNE</sequence>
<gene>
    <name evidence="1" type="ORF">MGYG_05202</name>
</gene>
<protein>
    <submittedName>
        <fullName evidence="1">Uncharacterized protein</fullName>
    </submittedName>
</protein>
<dbReference type="eggNOG" id="ENOG502RQX8">
    <property type="taxonomic scope" value="Eukaryota"/>
</dbReference>
<dbReference type="OrthoDB" id="4174143at2759"/>
<dbReference type="Proteomes" id="UP000002669">
    <property type="component" value="Unassembled WGS sequence"/>
</dbReference>
<dbReference type="RefSeq" id="XP_003172610.1">
    <property type="nucleotide sequence ID" value="XM_003172562.1"/>
</dbReference>